<dbReference type="InterPro" id="IPR036875">
    <property type="entry name" value="Znf_CCHC_sf"/>
</dbReference>
<proteinExistence type="predicted"/>
<evidence type="ECO:0000313" key="5">
    <source>
        <dbReference type="Proteomes" id="UP000481153"/>
    </source>
</evidence>
<dbReference type="InterPro" id="IPR005162">
    <property type="entry name" value="Retrotrans_gag_dom"/>
</dbReference>
<feature type="compositionally biased region" description="Low complexity" evidence="2">
    <location>
        <begin position="1"/>
        <end position="22"/>
    </location>
</feature>
<keyword evidence="5" id="KW-1185">Reference proteome</keyword>
<keyword evidence="1" id="KW-0862">Zinc</keyword>
<gene>
    <name evidence="4" type="ORF">Ae201684_017214</name>
</gene>
<organism evidence="4 5">
    <name type="scientific">Aphanomyces euteiches</name>
    <dbReference type="NCBI Taxonomy" id="100861"/>
    <lineage>
        <taxon>Eukaryota</taxon>
        <taxon>Sar</taxon>
        <taxon>Stramenopiles</taxon>
        <taxon>Oomycota</taxon>
        <taxon>Saprolegniomycetes</taxon>
        <taxon>Saprolegniales</taxon>
        <taxon>Verrucalvaceae</taxon>
        <taxon>Aphanomyces</taxon>
    </lineage>
</organism>
<feature type="compositionally biased region" description="Basic and acidic residues" evidence="2">
    <location>
        <begin position="247"/>
        <end position="256"/>
    </location>
</feature>
<dbReference type="GO" id="GO:0008270">
    <property type="term" value="F:zinc ion binding"/>
    <property type="evidence" value="ECO:0007669"/>
    <property type="project" value="UniProtKB-KW"/>
</dbReference>
<feature type="domain" description="CCHC-type" evidence="3">
    <location>
        <begin position="259"/>
        <end position="275"/>
    </location>
</feature>
<dbReference type="EMBL" id="VJMJ01000287">
    <property type="protein sequence ID" value="KAF0724014.1"/>
    <property type="molecule type" value="Genomic_DNA"/>
</dbReference>
<evidence type="ECO:0000259" key="3">
    <source>
        <dbReference type="PROSITE" id="PS50158"/>
    </source>
</evidence>
<evidence type="ECO:0000256" key="1">
    <source>
        <dbReference type="PROSITE-ProRule" id="PRU00047"/>
    </source>
</evidence>
<comment type="caution">
    <text evidence="4">The sequence shown here is derived from an EMBL/GenBank/DDBJ whole genome shotgun (WGS) entry which is preliminary data.</text>
</comment>
<dbReference type="Pfam" id="PF03732">
    <property type="entry name" value="Retrotrans_gag"/>
    <property type="match status" value="1"/>
</dbReference>
<dbReference type="Pfam" id="PF00098">
    <property type="entry name" value="zf-CCHC"/>
    <property type="match status" value="1"/>
</dbReference>
<accession>A0A6G0W9Y2</accession>
<feature type="compositionally biased region" description="Basic and acidic residues" evidence="2">
    <location>
        <begin position="220"/>
        <end position="236"/>
    </location>
</feature>
<dbReference type="PROSITE" id="PS50158">
    <property type="entry name" value="ZF_CCHC"/>
    <property type="match status" value="1"/>
</dbReference>
<evidence type="ECO:0000256" key="2">
    <source>
        <dbReference type="SAM" id="MobiDB-lite"/>
    </source>
</evidence>
<feature type="region of interest" description="Disordered" evidence="2">
    <location>
        <begin position="208"/>
        <end position="257"/>
    </location>
</feature>
<sequence>MQAQLQAMHQTQQTAVAAPQQADGERRVEGLSMPCYHGHLNESIGLYIHRVQTFFSAKNLNWKEPNTASRCLSMVVANLKGQAAAWYQELASRESEFGTRSINSLPELEAALRKEFEPDDLQERLRDKLFALQQKGCKDLFDYIEKFRRICTDVRDMSERDKVTFFIRGLRLKTREEVKYRQCQTLSTAIKAALEFERSHAVSLGMTKTDKTGRWNNNRPAEKFQKPPQREKAREPDDMEVDNVNVRGDRRPRDNSNTRCFNCNEMGHIARRCKKPKRRISGQAPSRQSNIEVHDEEVTIEDVEYMTFGHYDASEAEEETEPQSEKPLVVDTSLMIKSGVRASPPVDAMAIIQTFPLIFYKFLFTQEFYG</sequence>
<name>A0A6G0W9Y2_9STRA</name>
<keyword evidence="1" id="KW-0479">Metal-binding</keyword>
<dbReference type="PANTHER" id="PTHR33223">
    <property type="entry name" value="CCHC-TYPE DOMAIN-CONTAINING PROTEIN"/>
    <property type="match status" value="1"/>
</dbReference>
<evidence type="ECO:0000313" key="4">
    <source>
        <dbReference type="EMBL" id="KAF0724014.1"/>
    </source>
</evidence>
<dbReference type="Gene3D" id="4.10.60.10">
    <property type="entry name" value="Zinc finger, CCHC-type"/>
    <property type="match status" value="1"/>
</dbReference>
<reference evidence="4 5" key="1">
    <citation type="submission" date="2019-07" db="EMBL/GenBank/DDBJ databases">
        <title>Genomics analysis of Aphanomyces spp. identifies a new class of oomycete effector associated with host adaptation.</title>
        <authorList>
            <person name="Gaulin E."/>
        </authorList>
    </citation>
    <scope>NUCLEOTIDE SEQUENCE [LARGE SCALE GENOMIC DNA]</scope>
    <source>
        <strain evidence="4 5">ATCC 201684</strain>
    </source>
</reference>
<dbReference type="VEuPathDB" id="FungiDB:AeMF1_003574"/>
<dbReference type="GO" id="GO:0003676">
    <property type="term" value="F:nucleic acid binding"/>
    <property type="evidence" value="ECO:0007669"/>
    <property type="project" value="InterPro"/>
</dbReference>
<feature type="region of interest" description="Disordered" evidence="2">
    <location>
        <begin position="1"/>
        <end position="23"/>
    </location>
</feature>
<dbReference type="SMART" id="SM00343">
    <property type="entry name" value="ZnF_C2HC"/>
    <property type="match status" value="1"/>
</dbReference>
<dbReference type="AlphaFoldDB" id="A0A6G0W9Y2"/>
<dbReference type="Proteomes" id="UP000481153">
    <property type="component" value="Unassembled WGS sequence"/>
</dbReference>
<dbReference type="PANTHER" id="PTHR33223:SF6">
    <property type="entry name" value="CCHC-TYPE DOMAIN-CONTAINING PROTEIN"/>
    <property type="match status" value="1"/>
</dbReference>
<keyword evidence="1" id="KW-0863">Zinc-finger</keyword>
<dbReference type="SUPFAM" id="SSF57756">
    <property type="entry name" value="Retrovirus zinc finger-like domains"/>
    <property type="match status" value="1"/>
</dbReference>
<protein>
    <recommendedName>
        <fullName evidence="3">CCHC-type domain-containing protein</fullName>
    </recommendedName>
</protein>
<dbReference type="InterPro" id="IPR001878">
    <property type="entry name" value="Znf_CCHC"/>
</dbReference>